<evidence type="ECO:0000313" key="5">
    <source>
        <dbReference type="Proteomes" id="UP000054032"/>
    </source>
</evidence>
<feature type="compositionally biased region" description="Basic and acidic residues" evidence="2">
    <location>
        <begin position="369"/>
        <end position="417"/>
    </location>
</feature>
<dbReference type="Proteomes" id="UP000054032">
    <property type="component" value="Unassembled WGS sequence"/>
</dbReference>
<protein>
    <recommendedName>
        <fullName evidence="3">RRM domain-containing protein</fullName>
    </recommendedName>
</protein>
<feature type="compositionally biased region" description="Basic residues" evidence="2">
    <location>
        <begin position="203"/>
        <end position="223"/>
    </location>
</feature>
<dbReference type="PROSITE" id="PS50102">
    <property type="entry name" value="RRM"/>
    <property type="match status" value="1"/>
</dbReference>
<dbReference type="SMART" id="SM00360">
    <property type="entry name" value="RRM"/>
    <property type="match status" value="1"/>
</dbReference>
<dbReference type="InterPro" id="IPR035979">
    <property type="entry name" value="RBD_domain_sf"/>
</dbReference>
<evidence type="ECO:0000256" key="1">
    <source>
        <dbReference type="PROSITE-ProRule" id="PRU00176"/>
    </source>
</evidence>
<dbReference type="InterPro" id="IPR000504">
    <property type="entry name" value="RRM_dom"/>
</dbReference>
<dbReference type="RefSeq" id="XP_007685600.1">
    <property type="nucleotide sequence ID" value="XM_007687410.1"/>
</dbReference>
<organism evidence="4 5">
    <name type="scientific">Bipolaris oryzae ATCC 44560</name>
    <dbReference type="NCBI Taxonomy" id="930090"/>
    <lineage>
        <taxon>Eukaryota</taxon>
        <taxon>Fungi</taxon>
        <taxon>Dikarya</taxon>
        <taxon>Ascomycota</taxon>
        <taxon>Pezizomycotina</taxon>
        <taxon>Dothideomycetes</taxon>
        <taxon>Pleosporomycetidae</taxon>
        <taxon>Pleosporales</taxon>
        <taxon>Pleosporineae</taxon>
        <taxon>Pleosporaceae</taxon>
        <taxon>Bipolaris</taxon>
    </lineage>
</organism>
<dbReference type="KEGG" id="bor:COCMIDRAFT_88881"/>
<sequence length="457" mass="51273">MSKSKVDNVEKKRKRDTEVAEDVPKKSKKSKKVEDSQDAPAVEAVEVKKEKKEKKDKKDKKSKKDKDIVEAPATEDAVEDAKKEKKEKKSKKSKKSKDVDASEDAPAEEAALIDKMKKSENFISVNDDEPMPDATDAPAKKDKKKEKKEKKDKEPKKSKKSKDEAKIEDTPMEDAAEEQSGTAEPAPVETNGADTESKSEKKEKKKDKKEKKEKKDKKEKKAKKSEDAEINGETAVETNGEAPAETNGEAAAEDAEVTEEVNAEEAEEAEAAVEANQGRFIVFVGNLPYSATKEQIEKHFEKIKPSEIRLRTYKGSDKFMGTCFVEFDRFDRMVTCLKKYHHSVFPDPKKKEGRKINVELSAGGGGNSEARRSKIAAKNEKLHDERARDRVRKTELEMKQSERKQKKEAKSGKKGEDAGAEEAEAPEKPSEAETFGMNPARLAMMQGPQRPAHRSRY</sequence>
<keyword evidence="5" id="KW-1185">Reference proteome</keyword>
<dbReference type="EMBL" id="KI963947">
    <property type="protein sequence ID" value="EUC47851.1"/>
    <property type="molecule type" value="Genomic_DNA"/>
</dbReference>
<dbReference type="AlphaFoldDB" id="W6ZVP7"/>
<dbReference type="GO" id="GO:0003723">
    <property type="term" value="F:RNA binding"/>
    <property type="evidence" value="ECO:0007669"/>
    <property type="project" value="UniProtKB-UniRule"/>
</dbReference>
<dbReference type="InterPro" id="IPR012677">
    <property type="entry name" value="Nucleotide-bd_a/b_plait_sf"/>
</dbReference>
<evidence type="ECO:0000259" key="3">
    <source>
        <dbReference type="PROSITE" id="PS50102"/>
    </source>
</evidence>
<evidence type="ECO:0000313" key="4">
    <source>
        <dbReference type="EMBL" id="EUC47851.1"/>
    </source>
</evidence>
<dbReference type="SUPFAM" id="SSF54928">
    <property type="entry name" value="RNA-binding domain, RBD"/>
    <property type="match status" value="1"/>
</dbReference>
<feature type="region of interest" description="Disordered" evidence="2">
    <location>
        <begin position="359"/>
        <end position="457"/>
    </location>
</feature>
<accession>W6ZVP7</accession>
<dbReference type="GeneID" id="19127368"/>
<gene>
    <name evidence="4" type="ORF">COCMIDRAFT_88881</name>
</gene>
<dbReference type="STRING" id="930090.W6ZVP7"/>
<dbReference type="HOGENOM" id="CLU_037639_0_1_1"/>
<feature type="compositionally biased region" description="Basic residues" evidence="2">
    <location>
        <begin position="51"/>
        <end position="61"/>
    </location>
</feature>
<evidence type="ECO:0000256" key="2">
    <source>
        <dbReference type="SAM" id="MobiDB-lite"/>
    </source>
</evidence>
<name>W6ZVP7_COCMI</name>
<keyword evidence="1" id="KW-0694">RNA-binding</keyword>
<dbReference type="Gene3D" id="3.30.70.330">
    <property type="match status" value="1"/>
</dbReference>
<reference evidence="4 5" key="1">
    <citation type="journal article" date="2013" name="PLoS Genet.">
        <title>Comparative genome structure, secondary metabolite, and effector coding capacity across Cochliobolus pathogens.</title>
        <authorList>
            <person name="Condon B.J."/>
            <person name="Leng Y."/>
            <person name="Wu D."/>
            <person name="Bushley K.E."/>
            <person name="Ohm R.A."/>
            <person name="Otillar R."/>
            <person name="Martin J."/>
            <person name="Schackwitz W."/>
            <person name="Grimwood J."/>
            <person name="MohdZainudin N."/>
            <person name="Xue C."/>
            <person name="Wang R."/>
            <person name="Manning V.A."/>
            <person name="Dhillon B."/>
            <person name="Tu Z.J."/>
            <person name="Steffenson B.J."/>
            <person name="Salamov A."/>
            <person name="Sun H."/>
            <person name="Lowry S."/>
            <person name="LaButti K."/>
            <person name="Han J."/>
            <person name="Copeland A."/>
            <person name="Lindquist E."/>
            <person name="Barry K."/>
            <person name="Schmutz J."/>
            <person name="Baker S.E."/>
            <person name="Ciuffetti L.M."/>
            <person name="Grigoriev I.V."/>
            <person name="Zhong S."/>
            <person name="Turgeon B.G."/>
        </authorList>
    </citation>
    <scope>NUCLEOTIDE SEQUENCE [LARGE SCALE GENOMIC DNA]</scope>
    <source>
        <strain evidence="4 5">ATCC 44560</strain>
    </source>
</reference>
<feature type="compositionally biased region" description="Basic and acidic residues" evidence="2">
    <location>
        <begin position="149"/>
        <end position="169"/>
    </location>
</feature>
<feature type="compositionally biased region" description="Basic and acidic residues" evidence="2">
    <location>
        <begin position="1"/>
        <end position="25"/>
    </location>
</feature>
<dbReference type="eggNOG" id="KOG0118">
    <property type="taxonomic scope" value="Eukaryota"/>
</dbReference>
<feature type="compositionally biased region" description="Basic residues" evidence="2">
    <location>
        <begin position="85"/>
        <end position="95"/>
    </location>
</feature>
<dbReference type="FunFam" id="3.30.70.330:FF:000376">
    <property type="entry name" value="Putative RNA binding protein"/>
    <property type="match status" value="1"/>
</dbReference>
<feature type="region of interest" description="Disordered" evidence="2">
    <location>
        <begin position="1"/>
        <end position="258"/>
    </location>
</feature>
<proteinExistence type="predicted"/>
<dbReference type="InterPro" id="IPR034228">
    <property type="entry name" value="Nop6_RRM"/>
</dbReference>
<dbReference type="OrthoDB" id="167718at2759"/>
<dbReference type="CDD" id="cd12400">
    <property type="entry name" value="RRM_Nop6"/>
    <property type="match status" value="1"/>
</dbReference>
<dbReference type="Pfam" id="PF00076">
    <property type="entry name" value="RRM_1"/>
    <property type="match status" value="1"/>
</dbReference>
<feature type="domain" description="RRM" evidence="3">
    <location>
        <begin position="280"/>
        <end position="363"/>
    </location>
</feature>